<sequence>MTIELNEPLHVIGRRRATFQSLYPCALVYLDPGAGSSPNSRSKDPSAYVRQAVGLNKSLLHAGLPRLNVYTNEVDAVRRMLVDIADEDARPVVQALEIAHRDLPKSTPFYAAHFKFDLMMQAAKSLPKDALFLLLDTDMVAMHPLDAGLAARCARSGVGAFDISDQVFPAYGSERVIADLERVAGRPLSNPRWYGGEFLLCTTEFLTRLIERAMPCFTRYLAEIRHLHHHGDEAFISAALSLLEQEGQTIVDVGAYQAVGRHWPGNTHRNLYWFSRCSFLHLPGSKSVIEREARHRDFCPPRVWRVVAAQHRKGQLRWALKILFDDKLKRRVRAIFSRFRRQKVDEGLEAAERDASGNA</sequence>
<dbReference type="RefSeq" id="WP_107151320.1">
    <property type="nucleotide sequence ID" value="NZ_PYUC01000006.1"/>
</dbReference>
<dbReference type="Proteomes" id="UP000240638">
    <property type="component" value="Unassembled WGS sequence"/>
</dbReference>
<accession>A0A2T3XUN9</accession>
<organism evidence="1 2">
    <name type="scientific">Trinickia symbiotica</name>
    <dbReference type="NCBI Taxonomy" id="863227"/>
    <lineage>
        <taxon>Bacteria</taxon>
        <taxon>Pseudomonadati</taxon>
        <taxon>Pseudomonadota</taxon>
        <taxon>Betaproteobacteria</taxon>
        <taxon>Burkholderiales</taxon>
        <taxon>Burkholderiaceae</taxon>
        <taxon>Trinickia</taxon>
    </lineage>
</organism>
<dbReference type="AlphaFoldDB" id="A0A2T3XUN9"/>
<name>A0A2T3XUN9_9BURK</name>
<evidence type="ECO:0000313" key="1">
    <source>
        <dbReference type="EMBL" id="PTB20246.1"/>
    </source>
</evidence>
<gene>
    <name evidence="1" type="ORF">C9I57_14325</name>
</gene>
<proteinExistence type="predicted"/>
<reference evidence="1 2" key="1">
    <citation type="submission" date="2018-03" db="EMBL/GenBank/DDBJ databases">
        <title>Whole genome analyses suggest that Burkholderia sensu lato contains two further novel genera in the rhizoxinica-symbiotica group Mycetohabitans gen. nov., and Trinickia gen. nov.: implications for the evolution of diazotrophy and nodulation in the Burkholderiaceae.</title>
        <authorList>
            <person name="Estrada De Los Santos P."/>
            <person name="Palmer M."/>
            <person name="Chavez-Ramirez B."/>
            <person name="Steenkamp E.T."/>
            <person name="Hirsch A.M."/>
            <person name="Manyaka P."/>
            <person name="Maluk M."/>
            <person name="Lafos M."/>
            <person name="Crook M."/>
            <person name="Gross E."/>
            <person name="Simon M.F."/>
            <person name="Bueno Dos Reis Junior F."/>
            <person name="Poole P.S."/>
            <person name="Venter S.N."/>
            <person name="James E.K."/>
        </authorList>
    </citation>
    <scope>NUCLEOTIDE SEQUENCE [LARGE SCALE GENOMIC DNA]</scope>
    <source>
        <strain evidence="1 2">JPY-366</strain>
    </source>
</reference>
<protein>
    <submittedName>
        <fullName evidence="1">Uncharacterized protein</fullName>
    </submittedName>
</protein>
<evidence type="ECO:0000313" key="2">
    <source>
        <dbReference type="Proteomes" id="UP000240638"/>
    </source>
</evidence>
<dbReference type="EMBL" id="PYUC01000006">
    <property type="protein sequence ID" value="PTB20246.1"/>
    <property type="molecule type" value="Genomic_DNA"/>
</dbReference>
<comment type="caution">
    <text evidence="1">The sequence shown here is derived from an EMBL/GenBank/DDBJ whole genome shotgun (WGS) entry which is preliminary data.</text>
</comment>